<dbReference type="Proteomes" id="UP000284322">
    <property type="component" value="Unassembled WGS sequence"/>
</dbReference>
<feature type="domain" description="Phospholipase D N-terminal" evidence="2">
    <location>
        <begin position="28"/>
        <end position="115"/>
    </location>
</feature>
<evidence type="ECO:0000259" key="2">
    <source>
        <dbReference type="Pfam" id="PF16655"/>
    </source>
</evidence>
<dbReference type="AlphaFoldDB" id="A0A419QY51"/>
<dbReference type="CDD" id="cd07389">
    <property type="entry name" value="MPP_PhoD"/>
    <property type="match status" value="1"/>
</dbReference>
<organism evidence="3 4">
    <name type="scientific">Tsuneonella suprasediminis</name>
    <dbReference type="NCBI Taxonomy" id="2306996"/>
    <lineage>
        <taxon>Bacteria</taxon>
        <taxon>Pseudomonadati</taxon>
        <taxon>Pseudomonadota</taxon>
        <taxon>Alphaproteobacteria</taxon>
        <taxon>Sphingomonadales</taxon>
        <taxon>Erythrobacteraceae</taxon>
        <taxon>Tsuneonella</taxon>
    </lineage>
</organism>
<dbReference type="InterPro" id="IPR032093">
    <property type="entry name" value="PhoD_N"/>
</dbReference>
<dbReference type="InterPro" id="IPR029052">
    <property type="entry name" value="Metallo-depent_PP-like"/>
</dbReference>
<reference evidence="3 4" key="1">
    <citation type="submission" date="2018-09" db="EMBL/GenBank/DDBJ databases">
        <title>Altererythrobacter sp.Ery1 and Ery12, the genome sequencing of novel strains in genus Alterythrobacter.</title>
        <authorList>
            <person name="Cheng H."/>
            <person name="Wu Y.-H."/>
            <person name="Fang C."/>
            <person name="Xu X.-W."/>
        </authorList>
    </citation>
    <scope>NUCLEOTIDE SEQUENCE [LARGE SCALE GENOMIC DNA]</scope>
    <source>
        <strain evidence="3 4">Ery12</strain>
    </source>
</reference>
<dbReference type="EMBL" id="RAHJ01000022">
    <property type="protein sequence ID" value="RJX65585.1"/>
    <property type="molecule type" value="Genomic_DNA"/>
</dbReference>
<dbReference type="PANTHER" id="PTHR43606">
    <property type="entry name" value="PHOSPHATASE, PUTATIVE (AFU_ORTHOLOGUE AFUA_6G08710)-RELATED"/>
    <property type="match status" value="1"/>
</dbReference>
<gene>
    <name evidence="3" type="ORF">D6858_14860</name>
</gene>
<evidence type="ECO:0000313" key="3">
    <source>
        <dbReference type="EMBL" id="RJX65585.1"/>
    </source>
</evidence>
<sequence>MSAFSLGTLAVAPLAAHTGAPFGSGFTHGIASGEPAARSVLLWTRFVASQPTALQFEVSDREDFGAIVAGGSVEASPEHDCCAKAVATGLEPRRWYFYRFVAPNGATSPVGRTRTLPEGATDRFRMAVFSCSNMGFGWFNAYRHACEQDAFDLAVHLGDYFYEYDYGHYPAKSQAVAGRVPEPLGETIHLADYRARYASYRRDPDLARLHQIYPTITVWDDHESANDSWKGGAENHQPDTEGQWSVRKAAAMRAYREWMPVSDANWASYDIGDLATLFRLETRLTGRDQQLDLAAALKGTDPAHMQAALEAFKTRDWENPARNLMGADQQQWLSSGLKHSVGAGRKWQVLVQQIVMGSLFLPPEVAEGLSADTPDYVRQRLAAGVLASKVGIPFNLDSWDGYPAARQRLLDAAKEADANLVVLSGDSHNAWACELDGAGVEFAGHSVTSPGAEAYLGWKKPQDTARELVASSSDLKWAETANRGYMAVELTPERASSEWRFMDTIRKRSDVVAKTHSMSTTYGARRFTET</sequence>
<dbReference type="Gene3D" id="2.60.40.380">
    <property type="entry name" value="Purple acid phosphatase-like, N-terminal"/>
    <property type="match status" value="1"/>
</dbReference>
<dbReference type="SUPFAM" id="SSF56300">
    <property type="entry name" value="Metallo-dependent phosphatases"/>
    <property type="match status" value="1"/>
</dbReference>
<dbReference type="Gene3D" id="3.60.21.70">
    <property type="entry name" value="PhoD-like phosphatase"/>
    <property type="match status" value="1"/>
</dbReference>
<dbReference type="InterPro" id="IPR052900">
    <property type="entry name" value="Phospholipid_Metab_Enz"/>
</dbReference>
<dbReference type="InterPro" id="IPR018946">
    <property type="entry name" value="PhoD-like_MPP"/>
</dbReference>
<keyword evidence="4" id="KW-1185">Reference proteome</keyword>
<name>A0A419QY51_9SPHN</name>
<dbReference type="InterPro" id="IPR038607">
    <property type="entry name" value="PhoD-like_sf"/>
</dbReference>
<evidence type="ECO:0000259" key="1">
    <source>
        <dbReference type="Pfam" id="PF09423"/>
    </source>
</evidence>
<dbReference type="PANTHER" id="PTHR43606:SF2">
    <property type="entry name" value="ALKALINE PHOSPHATASE FAMILY PROTEIN (AFU_ORTHOLOGUE AFUA_5G03860)"/>
    <property type="match status" value="1"/>
</dbReference>
<proteinExistence type="predicted"/>
<evidence type="ECO:0000313" key="4">
    <source>
        <dbReference type="Proteomes" id="UP000284322"/>
    </source>
</evidence>
<dbReference type="Pfam" id="PF09423">
    <property type="entry name" value="PhoD"/>
    <property type="match status" value="1"/>
</dbReference>
<dbReference type="OrthoDB" id="327733at2"/>
<feature type="domain" description="PhoD-like phosphatase metallophosphatase" evidence="1">
    <location>
        <begin position="126"/>
        <end position="499"/>
    </location>
</feature>
<comment type="caution">
    <text evidence="3">The sequence shown here is derived from an EMBL/GenBank/DDBJ whole genome shotgun (WGS) entry which is preliminary data.</text>
</comment>
<accession>A0A419QY51</accession>
<protein>
    <submittedName>
        <fullName evidence="3">Alkaline phosphatase</fullName>
    </submittedName>
</protein>
<dbReference type="Pfam" id="PF16655">
    <property type="entry name" value="PhoD_N"/>
    <property type="match status" value="1"/>
</dbReference>